<accession>A0A4C1Y7Z8</accession>
<dbReference type="InterPro" id="IPR041426">
    <property type="entry name" value="Mos1_HTH"/>
</dbReference>
<dbReference type="EMBL" id="BGZK01001083">
    <property type="protein sequence ID" value="GBP70689.1"/>
    <property type="molecule type" value="Genomic_DNA"/>
</dbReference>
<organism evidence="3 4">
    <name type="scientific">Eumeta variegata</name>
    <name type="common">Bagworm moth</name>
    <name type="synonym">Eumeta japonica</name>
    <dbReference type="NCBI Taxonomy" id="151549"/>
    <lineage>
        <taxon>Eukaryota</taxon>
        <taxon>Metazoa</taxon>
        <taxon>Ecdysozoa</taxon>
        <taxon>Arthropoda</taxon>
        <taxon>Hexapoda</taxon>
        <taxon>Insecta</taxon>
        <taxon>Pterygota</taxon>
        <taxon>Neoptera</taxon>
        <taxon>Endopterygota</taxon>
        <taxon>Lepidoptera</taxon>
        <taxon>Glossata</taxon>
        <taxon>Ditrysia</taxon>
        <taxon>Tineoidea</taxon>
        <taxon>Psychidae</taxon>
        <taxon>Oiketicinae</taxon>
        <taxon>Eumeta</taxon>
    </lineage>
</organism>
<evidence type="ECO:0000313" key="4">
    <source>
        <dbReference type="Proteomes" id="UP000299102"/>
    </source>
</evidence>
<evidence type="ECO:0000259" key="2">
    <source>
        <dbReference type="Pfam" id="PF17906"/>
    </source>
</evidence>
<reference evidence="3 4" key="1">
    <citation type="journal article" date="2019" name="Commun. Biol.">
        <title>The bagworm genome reveals a unique fibroin gene that provides high tensile strength.</title>
        <authorList>
            <person name="Kono N."/>
            <person name="Nakamura H."/>
            <person name="Ohtoshi R."/>
            <person name="Tomita M."/>
            <person name="Numata K."/>
            <person name="Arakawa K."/>
        </authorList>
    </citation>
    <scope>NUCLEOTIDE SEQUENCE [LARGE SCALE GENOMIC DNA]</scope>
</reference>
<keyword evidence="4" id="KW-1185">Reference proteome</keyword>
<feature type="region of interest" description="Disordered" evidence="1">
    <location>
        <begin position="75"/>
        <end position="103"/>
    </location>
</feature>
<dbReference type="OrthoDB" id="616263at2759"/>
<dbReference type="Pfam" id="PF17906">
    <property type="entry name" value="HTH_48"/>
    <property type="match status" value="1"/>
</dbReference>
<dbReference type="Gene3D" id="1.10.10.1450">
    <property type="match status" value="1"/>
</dbReference>
<dbReference type="AlphaFoldDB" id="A0A4C1Y7Z8"/>
<proteinExistence type="predicted"/>
<evidence type="ECO:0000313" key="3">
    <source>
        <dbReference type="EMBL" id="GBP70689.1"/>
    </source>
</evidence>
<dbReference type="Proteomes" id="UP000299102">
    <property type="component" value="Unassembled WGS sequence"/>
</dbReference>
<sequence length="196" mass="21478">MPYFSPVVSSFFFLRQHGKFLISGRKVLRSLPAHTAMENSLTVPDKKFPRARNYVNNYNDLRAGMMSGTSRAVVVKHHTGPSPGGGAPPVSGADKDNGRRTAPSDIVINATNKICDVYGPNAVSVREPQNWFKRFHGNFNVKDEPLPGRPVTDKVDANLENVEQGRHIGSYDIAEELGIEQKQAGGSRLVLPIKIG</sequence>
<feature type="domain" description="Mos1 transposase HTH" evidence="2">
    <location>
        <begin position="109"/>
        <end position="135"/>
    </location>
</feature>
<comment type="caution">
    <text evidence="3">The sequence shown here is derived from an EMBL/GenBank/DDBJ whole genome shotgun (WGS) entry which is preliminary data.</text>
</comment>
<name>A0A4C1Y7Z8_EUMVA</name>
<gene>
    <name evidence="3" type="ORF">EVAR_56191_1</name>
</gene>
<protein>
    <recommendedName>
        <fullName evidence="2">Mos1 transposase HTH domain-containing protein</fullName>
    </recommendedName>
</protein>
<evidence type="ECO:0000256" key="1">
    <source>
        <dbReference type="SAM" id="MobiDB-lite"/>
    </source>
</evidence>